<reference evidence="2 3" key="1">
    <citation type="submission" date="2024-02" db="EMBL/GenBank/DDBJ databases">
        <title>A novel Wenzhouxiangellaceae bacterium, isolated from coastal sediments.</title>
        <authorList>
            <person name="Du Z.-J."/>
            <person name="Ye Y.-Q."/>
            <person name="Zhang X.-Y."/>
        </authorList>
    </citation>
    <scope>NUCLEOTIDE SEQUENCE [LARGE SCALE GENOMIC DNA]</scope>
    <source>
        <strain evidence="2 3">CH-27</strain>
    </source>
</reference>
<feature type="chain" id="PRO_5043331516" evidence="1">
    <location>
        <begin position="22"/>
        <end position="359"/>
    </location>
</feature>
<proteinExistence type="predicted"/>
<sequence>MKSIMLVLTLLALNPAGIASANFWDQGFTNGYSRPEIASLYGTFYPVTYGNCLFGPPTPCESGPAYGSSPTYLTFPQGASGSSNYWALHINNEPAFYTEGTSNPGIPGRTHPLYYSTDANWTYYPESYDVVTDTDIGENFPRAHLIVRHLGATHSHDANGIMGLPFVSMGAQAGRGNSSNVGSIYGTPHKVKFWAKIWAYAEPSGGDYWSDGGLWFYLYALSEWGGKKRGVFLALKHLGDNTDASSATDAGENFLWNWTVTQSFFYPGVDWAFLDSEDLNAGPSAWHCGFTVPNMSSTGVDYQFNVDLKKLFQCASARGLFQQSMPSSGSVPISGVHWGNEMNGAGGYIWTSVHKMSMY</sequence>
<keyword evidence="3" id="KW-1185">Reference proteome</keyword>
<evidence type="ECO:0000313" key="2">
    <source>
        <dbReference type="EMBL" id="MEJ8567089.1"/>
    </source>
</evidence>
<comment type="caution">
    <text evidence="2">The sequence shown here is derived from an EMBL/GenBank/DDBJ whole genome shotgun (WGS) entry which is preliminary data.</text>
</comment>
<dbReference type="Proteomes" id="UP001359886">
    <property type="component" value="Unassembled WGS sequence"/>
</dbReference>
<keyword evidence="1" id="KW-0732">Signal</keyword>
<accession>A0AAW9R5T5</accession>
<gene>
    <name evidence="2" type="ORF">V3330_05580</name>
</gene>
<dbReference type="EMBL" id="JAZHOG010000003">
    <property type="protein sequence ID" value="MEJ8567089.1"/>
    <property type="molecule type" value="Genomic_DNA"/>
</dbReference>
<protein>
    <submittedName>
        <fullName evidence="2">Uncharacterized protein</fullName>
    </submittedName>
</protein>
<organism evidence="2 3">
    <name type="scientific">Elongatibacter sediminis</name>
    <dbReference type="NCBI Taxonomy" id="3119006"/>
    <lineage>
        <taxon>Bacteria</taxon>
        <taxon>Pseudomonadati</taxon>
        <taxon>Pseudomonadota</taxon>
        <taxon>Gammaproteobacteria</taxon>
        <taxon>Chromatiales</taxon>
        <taxon>Wenzhouxiangellaceae</taxon>
        <taxon>Elongatibacter</taxon>
    </lineage>
</organism>
<dbReference type="RefSeq" id="WP_354694408.1">
    <property type="nucleotide sequence ID" value="NZ_JAZHOG010000003.1"/>
</dbReference>
<evidence type="ECO:0000313" key="3">
    <source>
        <dbReference type="Proteomes" id="UP001359886"/>
    </source>
</evidence>
<dbReference type="AlphaFoldDB" id="A0AAW9R5T5"/>
<feature type="signal peptide" evidence="1">
    <location>
        <begin position="1"/>
        <end position="21"/>
    </location>
</feature>
<name>A0AAW9R5T5_9GAMM</name>
<evidence type="ECO:0000256" key="1">
    <source>
        <dbReference type="SAM" id="SignalP"/>
    </source>
</evidence>